<gene>
    <name evidence="1" type="ORF">KPL71_024608</name>
</gene>
<evidence type="ECO:0000313" key="2">
    <source>
        <dbReference type="Proteomes" id="UP000829398"/>
    </source>
</evidence>
<comment type="caution">
    <text evidence="1">The sequence shown here is derived from an EMBL/GenBank/DDBJ whole genome shotgun (WGS) entry which is preliminary data.</text>
</comment>
<dbReference type="Proteomes" id="UP000829398">
    <property type="component" value="Chromosome 8"/>
</dbReference>
<accession>A0ACB8ITA3</accession>
<evidence type="ECO:0000313" key="1">
    <source>
        <dbReference type="EMBL" id="KAH9700120.1"/>
    </source>
</evidence>
<proteinExistence type="predicted"/>
<keyword evidence="2" id="KW-1185">Reference proteome</keyword>
<name>A0ACB8ITA3_CITSI</name>
<reference evidence="2" key="1">
    <citation type="journal article" date="2023" name="Hortic. Res.">
        <title>A chromosome-level phased genome enabling allele-level studies in sweet orange: a case study on citrus Huanglongbing tolerance.</title>
        <authorList>
            <person name="Wu B."/>
            <person name="Yu Q."/>
            <person name="Deng Z."/>
            <person name="Duan Y."/>
            <person name="Luo F."/>
            <person name="Gmitter F. Jr."/>
        </authorList>
    </citation>
    <scope>NUCLEOTIDE SEQUENCE [LARGE SCALE GENOMIC DNA]</scope>
    <source>
        <strain evidence="2">cv. Valencia</strain>
    </source>
</reference>
<organism evidence="1 2">
    <name type="scientific">Citrus sinensis</name>
    <name type="common">Sweet orange</name>
    <name type="synonym">Citrus aurantium var. sinensis</name>
    <dbReference type="NCBI Taxonomy" id="2711"/>
    <lineage>
        <taxon>Eukaryota</taxon>
        <taxon>Viridiplantae</taxon>
        <taxon>Streptophyta</taxon>
        <taxon>Embryophyta</taxon>
        <taxon>Tracheophyta</taxon>
        <taxon>Spermatophyta</taxon>
        <taxon>Magnoliopsida</taxon>
        <taxon>eudicotyledons</taxon>
        <taxon>Gunneridae</taxon>
        <taxon>Pentapetalae</taxon>
        <taxon>rosids</taxon>
        <taxon>malvids</taxon>
        <taxon>Sapindales</taxon>
        <taxon>Rutaceae</taxon>
        <taxon>Aurantioideae</taxon>
        <taxon>Citrus</taxon>
    </lineage>
</organism>
<dbReference type="EMBL" id="CM039177">
    <property type="protein sequence ID" value="KAH9700120.1"/>
    <property type="molecule type" value="Genomic_DNA"/>
</dbReference>
<sequence>MSRSGGGGRRPDSRHDQPTQAPAPPFQRGTDRGSHYGSGAAPSSSHAASTSTAPAPSSPSISASAPSSSSVSTLVEETEQKLTLAALAAATPPPSSSQAVGFPVRPGFGTVGRKCVVRANHFMVQLAERDIHHYDVSITPWVTSRKINRQIISQLINLYRLTDLGERIPAYDGMKSIYTAGPLPFESKEFIINLPDSDPRPSSSTRLRERQFRVVIRLASKPDLYTLQQFLRRRHFEAPYEVIQVLAVVLRAAPSEKHTVVGRSFFSTDLGPMGQLGDGVEYWRGYFQSLRPTQMGLSLNIDVSASSFYEPILVTEFVQNYCRDLSHPLSDEVRLKVKKALKGIKVVLTHREYNNSHKITGISSQPMSQLMFTDDSATRMSVIQYFRERYNIALQFTSLPALVAGSEARPIYLPMELSRIVAGQRYAKRLNERQMARANAYNEDTLVNKEFGIQVADDLTSVDARILPAPMLKYHETGREASVNPGFGQWNMINKKMFNGGRVEVWTCVNFSTRLNRDVAFQFCQGLVDMCNSKGMVFNLRPVIPISSSNPNQIEKALVDVHNRTTQQGKQLQLLIIILPDVSGSYGRIKRVCETELGIVSQCCQPRQASRLNMQYFENVALKINVKVGGRNTVLVDAVQKRIPLVTDRPTIIFGADVTHPQPGEDSSPSIAAVVASMDWPEVAKYRGLVSAQAHHEEIIQDLYKSIQDPQRGFVHGGMIRDGVGERQFSQVLLHEMNAIRQACASLEEGYAPPVTFVVVQKRCRTRLFPAENNRCDLTDRSGNILPGTVVDTEICHPTEFDFYLNSHAAIQGTSRPTRYHVLYDENRFTADGLQVLTNNLCYTYARCTRSVSVVPPAYYAYLAAFRARYYIEDETSAGGSTDGNRSTAERNLAIRPLPVIKDNVKDVMFYC</sequence>
<protein>
    <submittedName>
        <fullName evidence="1">Protein argonaute 5</fullName>
    </submittedName>
</protein>